<dbReference type="RefSeq" id="WP_143148947.1">
    <property type="nucleotide sequence ID" value="NZ_FQUK01000078.1"/>
</dbReference>
<name>A0A1M5B5D5_9GAMM</name>
<dbReference type="AlphaFoldDB" id="A0A1M5B5D5"/>
<feature type="non-terminal residue" evidence="1">
    <location>
        <position position="1"/>
    </location>
</feature>
<accession>A0A1M5B5D5</accession>
<proteinExistence type="predicted"/>
<dbReference type="STRING" id="213588.SAMN02745204_02365"/>
<organism evidence="1 2">
    <name type="scientific">Thermomonas hydrothermalis</name>
    <dbReference type="NCBI Taxonomy" id="213588"/>
    <lineage>
        <taxon>Bacteria</taxon>
        <taxon>Pseudomonadati</taxon>
        <taxon>Pseudomonadota</taxon>
        <taxon>Gammaproteobacteria</taxon>
        <taxon>Lysobacterales</taxon>
        <taxon>Lysobacteraceae</taxon>
        <taxon>Thermomonas</taxon>
    </lineage>
</organism>
<evidence type="ECO:0000313" key="1">
    <source>
        <dbReference type="EMBL" id="SHF37723.1"/>
    </source>
</evidence>
<dbReference type="InterPro" id="IPR022385">
    <property type="entry name" value="Rhs_assc_core"/>
</dbReference>
<dbReference type="InterPro" id="IPR050708">
    <property type="entry name" value="T6SS_VgrG/RHS"/>
</dbReference>
<dbReference type="OrthoDB" id="9816400at2"/>
<evidence type="ECO:0000313" key="2">
    <source>
        <dbReference type="Proteomes" id="UP000242857"/>
    </source>
</evidence>
<dbReference type="NCBIfam" id="TIGR03696">
    <property type="entry name" value="Rhs_assc_core"/>
    <property type="match status" value="1"/>
</dbReference>
<dbReference type="Proteomes" id="UP000242857">
    <property type="component" value="Unassembled WGS sequence"/>
</dbReference>
<dbReference type="EMBL" id="FQUK01000078">
    <property type="protein sequence ID" value="SHF37723.1"/>
    <property type="molecule type" value="Genomic_DNA"/>
</dbReference>
<dbReference type="PANTHER" id="PTHR32305:SF15">
    <property type="entry name" value="PROTEIN RHSA-RELATED"/>
    <property type="match status" value="1"/>
</dbReference>
<keyword evidence="2" id="KW-1185">Reference proteome</keyword>
<dbReference type="Gene3D" id="2.180.10.10">
    <property type="entry name" value="RHS repeat-associated core"/>
    <property type="match status" value="1"/>
</dbReference>
<gene>
    <name evidence="1" type="ORF">SAMN02745204_02365</name>
</gene>
<protein>
    <submittedName>
        <fullName evidence="1">RHS repeat-associated core domain-containing protein</fullName>
    </submittedName>
</protein>
<reference evidence="2" key="1">
    <citation type="submission" date="2016-11" db="EMBL/GenBank/DDBJ databases">
        <authorList>
            <person name="Varghese N."/>
            <person name="Submissions S."/>
        </authorList>
    </citation>
    <scope>NUCLEOTIDE SEQUENCE [LARGE SCALE GENOMIC DNA]</scope>
    <source>
        <strain evidence="2">DSM 14834</strain>
    </source>
</reference>
<dbReference type="PANTHER" id="PTHR32305">
    <property type="match status" value="1"/>
</dbReference>
<sequence length="206" mass="20473">DTESGLWHNGYREYLAEAGRYLQSDPIGLAGGINTYAYVGGNPVHFVDPYGLWCLSRNEIDMLASAAAGAAGVGLATKNPWGAVGGALLGAAASYWKNSMDKHGAPSFLTNTLGPGAQGFLEGLAQGNPAEGAANAVGNITAGGLENKIGYAAAGSYGGAIAGYISGRTPLSTVKGGAIGGAAGLSYAGAKKWLESGNDPGCGCGQ</sequence>